<accession>A0A450UAC1</accession>
<dbReference type="NCBIfam" id="TIGR01439">
    <property type="entry name" value="lp_hng_hel_AbrB"/>
    <property type="match status" value="1"/>
</dbReference>
<evidence type="ECO:0000313" key="1">
    <source>
        <dbReference type="EMBL" id="VFJ87442.1"/>
    </source>
</evidence>
<dbReference type="InterPro" id="IPR007159">
    <property type="entry name" value="SpoVT-AbrB_dom"/>
</dbReference>
<dbReference type="SUPFAM" id="SSF89447">
    <property type="entry name" value="AbrB/MazE/MraZ-like"/>
    <property type="match status" value="1"/>
</dbReference>
<dbReference type="EMBL" id="CAADFJ010000003">
    <property type="protein sequence ID" value="VFJ95742.1"/>
    <property type="molecule type" value="Genomic_DNA"/>
</dbReference>
<dbReference type="AlphaFoldDB" id="A0A450UAC1"/>
<evidence type="ECO:0000313" key="3">
    <source>
        <dbReference type="EMBL" id="VFJ95742.1"/>
    </source>
</evidence>
<reference evidence="2" key="1">
    <citation type="submission" date="2019-02" db="EMBL/GenBank/DDBJ databases">
        <authorList>
            <person name="Gruber-Vodicka R. H."/>
            <person name="Seah K. B. B."/>
        </authorList>
    </citation>
    <scope>NUCLEOTIDE SEQUENCE</scope>
    <source>
        <strain evidence="3">BECK_SA2B12</strain>
        <strain evidence="1">BECK_SA2B15</strain>
        <strain evidence="2">BECK_SA2B20</strain>
    </source>
</reference>
<gene>
    <name evidence="1" type="ORF">BECKH772A_GA0070896_1000322</name>
    <name evidence="2" type="ORF">BECKH772B_GA0070898_1000322</name>
    <name evidence="3" type="ORF">BECKH772C_GA0070978_1000322</name>
</gene>
<proteinExistence type="predicted"/>
<dbReference type="EMBL" id="CAADFG010000003">
    <property type="protein sequence ID" value="VFJ87442.1"/>
    <property type="molecule type" value="Genomic_DNA"/>
</dbReference>
<dbReference type="Gene3D" id="2.10.260.10">
    <property type="match status" value="1"/>
</dbReference>
<name>A0A450UAC1_9GAMM</name>
<protein>
    <submittedName>
        <fullName evidence="2">Looped-hinge helix DNA binding domain-containing protein, AbrB family</fullName>
    </submittedName>
</protein>
<dbReference type="InterPro" id="IPR037914">
    <property type="entry name" value="SpoVT-AbrB_sf"/>
</dbReference>
<dbReference type="EMBL" id="CAADFI010000003">
    <property type="protein sequence ID" value="VFJ89040.1"/>
    <property type="molecule type" value="Genomic_DNA"/>
</dbReference>
<dbReference type="GO" id="GO:0003677">
    <property type="term" value="F:DNA binding"/>
    <property type="evidence" value="ECO:0007669"/>
    <property type="project" value="InterPro"/>
</dbReference>
<organism evidence="2">
    <name type="scientific">Candidatus Kentrum eta</name>
    <dbReference type="NCBI Taxonomy" id="2126337"/>
    <lineage>
        <taxon>Bacteria</taxon>
        <taxon>Pseudomonadati</taxon>
        <taxon>Pseudomonadota</taxon>
        <taxon>Gammaproteobacteria</taxon>
        <taxon>Candidatus Kentrum</taxon>
    </lineage>
</organism>
<evidence type="ECO:0000313" key="2">
    <source>
        <dbReference type="EMBL" id="VFJ89040.1"/>
    </source>
</evidence>
<sequence>MLAATVTISPNGQIQIPKNVFDSLHWRDGMELTLTATGSGVSDIDSGLGMKIAL</sequence>